<dbReference type="AlphaFoldDB" id="M1DH25"/>
<feature type="region of interest" description="Disordered" evidence="1">
    <location>
        <begin position="98"/>
        <end position="119"/>
    </location>
</feature>
<evidence type="ECO:0000313" key="3">
    <source>
        <dbReference type="Proteomes" id="UP000011115"/>
    </source>
</evidence>
<reference evidence="3" key="1">
    <citation type="journal article" date="2011" name="Nature">
        <title>Genome sequence and analysis of the tuber crop potato.</title>
        <authorList>
            <consortium name="The Potato Genome Sequencing Consortium"/>
        </authorList>
    </citation>
    <scope>NUCLEOTIDE SEQUENCE [LARGE SCALE GENOMIC DNA]</scope>
    <source>
        <strain evidence="3">cv. DM1-3 516 R44</strain>
    </source>
</reference>
<dbReference type="HOGENOM" id="CLU_2065630_0_0_1"/>
<dbReference type="Gramene" id="PGSC0003DMT400088934">
    <property type="protein sequence ID" value="PGSC0003DMT400088934"/>
    <property type="gene ID" value="PGSC0003DMG400038505"/>
</dbReference>
<reference evidence="2" key="2">
    <citation type="submission" date="2015-06" db="UniProtKB">
        <authorList>
            <consortium name="EnsemblPlants"/>
        </authorList>
    </citation>
    <scope>IDENTIFICATION</scope>
    <source>
        <strain evidence="2">DM1-3 516 R44</strain>
    </source>
</reference>
<evidence type="ECO:0000313" key="2">
    <source>
        <dbReference type="EnsemblPlants" id="PGSC0003DMT400088934"/>
    </source>
</evidence>
<dbReference type="InParanoid" id="M1DH25"/>
<protein>
    <submittedName>
        <fullName evidence="2">Uncharacterized protein</fullName>
    </submittedName>
</protein>
<dbReference type="PaxDb" id="4113-PGSC0003DMT400088934"/>
<evidence type="ECO:0000256" key="1">
    <source>
        <dbReference type="SAM" id="MobiDB-lite"/>
    </source>
</evidence>
<proteinExistence type="predicted"/>
<accession>M1DH25</accession>
<sequence length="119" mass="13420">MIDHAKITEELCFDAQIQSVTEGLSGGIMIIWKEDTSLTTSLSQLRGSTSWLRDLSHKSSLDISNLMSQDHQQMSFFHIPLEANNSHPQVYAMVANGTRQRGEKPWRGNSFSARRVKAE</sequence>
<dbReference type="EnsemblPlants" id="PGSC0003DMT400088934">
    <property type="protein sequence ID" value="PGSC0003DMT400088934"/>
    <property type="gene ID" value="PGSC0003DMG400038505"/>
</dbReference>
<keyword evidence="3" id="KW-1185">Reference proteome</keyword>
<organism evidence="2 3">
    <name type="scientific">Solanum tuberosum</name>
    <name type="common">Potato</name>
    <dbReference type="NCBI Taxonomy" id="4113"/>
    <lineage>
        <taxon>Eukaryota</taxon>
        <taxon>Viridiplantae</taxon>
        <taxon>Streptophyta</taxon>
        <taxon>Embryophyta</taxon>
        <taxon>Tracheophyta</taxon>
        <taxon>Spermatophyta</taxon>
        <taxon>Magnoliopsida</taxon>
        <taxon>eudicotyledons</taxon>
        <taxon>Gunneridae</taxon>
        <taxon>Pentapetalae</taxon>
        <taxon>asterids</taxon>
        <taxon>lamiids</taxon>
        <taxon>Solanales</taxon>
        <taxon>Solanaceae</taxon>
        <taxon>Solanoideae</taxon>
        <taxon>Solaneae</taxon>
        <taxon>Solanum</taxon>
    </lineage>
</organism>
<name>M1DH25_SOLTU</name>
<dbReference type="Proteomes" id="UP000011115">
    <property type="component" value="Unassembled WGS sequence"/>
</dbReference>